<dbReference type="Pfam" id="PF12730">
    <property type="entry name" value="ABC2_membrane_4"/>
    <property type="match status" value="1"/>
</dbReference>
<evidence type="ECO:0000313" key="5">
    <source>
        <dbReference type="Proteomes" id="UP000680670"/>
    </source>
</evidence>
<dbReference type="AlphaFoldDB" id="A0A429X5L1"/>
<accession>A0A429X5L1</accession>
<evidence type="ECO:0000256" key="1">
    <source>
        <dbReference type="SAM" id="Phobius"/>
    </source>
</evidence>
<protein>
    <submittedName>
        <fullName evidence="2">ABC transporter</fullName>
    </submittedName>
</protein>
<keyword evidence="1" id="KW-1133">Transmembrane helix</keyword>
<proteinExistence type="predicted"/>
<gene>
    <name evidence="3" type="ORF">D5F11_016660</name>
    <name evidence="2" type="ORF">J6TS1_20620</name>
</gene>
<reference evidence="2 5" key="2">
    <citation type="submission" date="2021-03" db="EMBL/GenBank/DDBJ databases">
        <title>Antimicrobial resistance genes in bacteria isolated from Japanese honey, and their potential for conferring macrolide and lincosamide resistance in the American foulbrood pathogen Paenibacillus larvae.</title>
        <authorList>
            <person name="Okamoto M."/>
            <person name="Kumagai M."/>
            <person name="Kanamori H."/>
            <person name="Takamatsu D."/>
        </authorList>
    </citation>
    <scope>NUCLEOTIDE SEQUENCE [LARGE SCALE GENOMIC DNA]</scope>
    <source>
        <strain evidence="2 5">J6TS1</strain>
    </source>
</reference>
<evidence type="ECO:0000313" key="3">
    <source>
        <dbReference type="EMBL" id="RST58659.1"/>
    </source>
</evidence>
<evidence type="ECO:0000313" key="2">
    <source>
        <dbReference type="EMBL" id="GIN96192.1"/>
    </source>
</evidence>
<feature type="transmembrane region" description="Helical" evidence="1">
    <location>
        <begin position="48"/>
        <end position="78"/>
    </location>
</feature>
<evidence type="ECO:0000313" key="4">
    <source>
        <dbReference type="Proteomes" id="UP000287296"/>
    </source>
</evidence>
<dbReference type="Proteomes" id="UP000680670">
    <property type="component" value="Unassembled WGS sequence"/>
</dbReference>
<organism evidence="3 4">
    <name type="scientific">Siminovitchia terrae</name>
    <name type="common">Bacillus terrae</name>
    <dbReference type="NCBI Taxonomy" id="1914933"/>
    <lineage>
        <taxon>Bacteria</taxon>
        <taxon>Bacillati</taxon>
        <taxon>Bacillota</taxon>
        <taxon>Bacilli</taxon>
        <taxon>Bacillales</taxon>
        <taxon>Bacillaceae</taxon>
        <taxon>Siminovitchia</taxon>
    </lineage>
</organism>
<keyword evidence="1" id="KW-0812">Transmembrane</keyword>
<dbReference type="OrthoDB" id="9781996at2"/>
<reference evidence="3 4" key="1">
    <citation type="submission" date="2018-12" db="EMBL/GenBank/DDBJ databases">
        <authorList>
            <person name="Sun L."/>
            <person name="Chen Z."/>
        </authorList>
    </citation>
    <scope>NUCLEOTIDE SEQUENCE [LARGE SCALE GENOMIC DNA]</scope>
    <source>
        <strain evidence="3 4">LMG 29736</strain>
    </source>
</reference>
<dbReference type="EMBL" id="QYTW02000018">
    <property type="protein sequence ID" value="RST58659.1"/>
    <property type="molecule type" value="Genomic_DNA"/>
</dbReference>
<feature type="transmembrane region" description="Helical" evidence="1">
    <location>
        <begin position="212"/>
        <end position="236"/>
    </location>
</feature>
<dbReference type="EMBL" id="BORJ01000004">
    <property type="protein sequence ID" value="GIN96192.1"/>
    <property type="molecule type" value="Genomic_DNA"/>
</dbReference>
<dbReference type="Proteomes" id="UP000287296">
    <property type="component" value="Unassembled WGS sequence"/>
</dbReference>
<feature type="transmembrane region" description="Helical" evidence="1">
    <location>
        <begin position="18"/>
        <end position="36"/>
    </location>
</feature>
<comment type="caution">
    <text evidence="3">The sequence shown here is derived from an EMBL/GenBank/DDBJ whole genome shotgun (WGS) entry which is preliminary data.</text>
</comment>
<keyword evidence="1" id="KW-0472">Membrane</keyword>
<dbReference type="PANTHER" id="PTHR37305:SF1">
    <property type="entry name" value="MEMBRANE PROTEIN"/>
    <property type="match status" value="1"/>
</dbReference>
<name>A0A429X5L1_SIMTE</name>
<dbReference type="RefSeq" id="WP_120117638.1">
    <property type="nucleotide sequence ID" value="NZ_BORJ01000004.1"/>
</dbReference>
<dbReference type="PANTHER" id="PTHR37305">
    <property type="entry name" value="INTEGRAL MEMBRANE PROTEIN-RELATED"/>
    <property type="match status" value="1"/>
</dbReference>
<keyword evidence="5" id="KW-1185">Reference proteome</keyword>
<sequence length="244" mass="27804">MFVSLLEAEWYKLKRNNIYALLVIGPLLTLFIGAINPEMSQMEGFNPWYILFLFMNLPYALLFLPLITGVLAGIVCRYEHQAGGWKQLTALPVTRSQIYVAKFVLIAMLVLVIQLMYGIVVYAAGMINGFEESFPFIVLVKFIFGGWVATFPMIALQLWATMHWRSFAVAFTLNVIFTLPGILAINSERFGPFYPWAQPFFMMYVEENMSGIFFVPINQVILVTGGSFIIFLLLGLMSFKRKTI</sequence>
<dbReference type="CDD" id="cd21809">
    <property type="entry name" value="ABC-2_lan_permease-like"/>
    <property type="match status" value="1"/>
</dbReference>
<feature type="transmembrane region" description="Helical" evidence="1">
    <location>
        <begin position="167"/>
        <end position="185"/>
    </location>
</feature>
<feature type="transmembrane region" description="Helical" evidence="1">
    <location>
        <begin position="99"/>
        <end position="124"/>
    </location>
</feature>
<feature type="transmembrane region" description="Helical" evidence="1">
    <location>
        <begin position="136"/>
        <end position="160"/>
    </location>
</feature>